<feature type="domain" description="Pseudouridine synthase I TruA alpha/beta" evidence="8">
    <location>
        <begin position="6"/>
        <end position="104"/>
    </location>
</feature>
<dbReference type="GO" id="GO:0003723">
    <property type="term" value="F:RNA binding"/>
    <property type="evidence" value="ECO:0007669"/>
    <property type="project" value="InterPro"/>
</dbReference>
<comment type="function">
    <text evidence="4">Formation of pseudouridine at positions 38, 39 and 40 in the anticodon stem and loop of transfer RNAs.</text>
</comment>
<organism evidence="9 10">
    <name type="scientific">Jeotgalibacillus alimentarius</name>
    <dbReference type="NCBI Taxonomy" id="135826"/>
    <lineage>
        <taxon>Bacteria</taxon>
        <taxon>Bacillati</taxon>
        <taxon>Bacillota</taxon>
        <taxon>Bacilli</taxon>
        <taxon>Bacillales</taxon>
        <taxon>Caryophanaceae</taxon>
        <taxon>Jeotgalibacillus</taxon>
    </lineage>
</organism>
<evidence type="ECO:0000256" key="4">
    <source>
        <dbReference type="HAMAP-Rule" id="MF_00171"/>
    </source>
</evidence>
<sequence>MRIKCIVSYDGSQFYGYQVQPGQRTVQGEIEEALSEVHKGKFVRITASGRTDAGVHAMGQVFHFDTDLQIPAAKWPVILNQKIGRDIAILSAEEASEGFHARFDVKTKEYRYIIDKSTVALPFRRHYAVHYPYHLNVEAMREAAAHLEGEHDFTSFSSAKTEVIDRVRTIDFIKVEEIEHELIFRVRGNGFLYNMVRIIAGTLLEVGTGKYKPGEVMKMLEAKDRGAAGKTAPAHGLYLWEVNYQ</sequence>
<evidence type="ECO:0000256" key="6">
    <source>
        <dbReference type="PIRSR" id="PIRSR001430-2"/>
    </source>
</evidence>
<dbReference type="Pfam" id="PF01416">
    <property type="entry name" value="PseudoU_synth_1"/>
    <property type="match status" value="2"/>
</dbReference>
<accession>A0A0C2WAQ5</accession>
<evidence type="ECO:0000256" key="7">
    <source>
        <dbReference type="RuleBase" id="RU003792"/>
    </source>
</evidence>
<dbReference type="STRING" id="135826.KP77_01460"/>
<evidence type="ECO:0000256" key="2">
    <source>
        <dbReference type="ARBA" id="ARBA00022694"/>
    </source>
</evidence>
<dbReference type="Gene3D" id="3.30.70.580">
    <property type="entry name" value="Pseudouridine synthase I, catalytic domain, N-terminal subdomain"/>
    <property type="match status" value="1"/>
</dbReference>
<evidence type="ECO:0000256" key="5">
    <source>
        <dbReference type="PIRSR" id="PIRSR001430-1"/>
    </source>
</evidence>
<dbReference type="PATRIC" id="fig|135826.4.peg.149"/>
<proteinExistence type="inferred from homology"/>
<dbReference type="RefSeq" id="WP_041120855.1">
    <property type="nucleotide sequence ID" value="NZ_JXRQ01000005.1"/>
</dbReference>
<keyword evidence="10" id="KW-1185">Reference proteome</keyword>
<dbReference type="GO" id="GO:0160147">
    <property type="term" value="F:tRNA pseudouridine(38-40) synthase activity"/>
    <property type="evidence" value="ECO:0007669"/>
    <property type="project" value="UniProtKB-EC"/>
</dbReference>
<dbReference type="InterPro" id="IPR020095">
    <property type="entry name" value="PsdUridine_synth_TruA_C"/>
</dbReference>
<dbReference type="PANTHER" id="PTHR11142:SF0">
    <property type="entry name" value="TRNA PSEUDOURIDINE SYNTHASE-LIKE 1"/>
    <property type="match status" value="1"/>
</dbReference>
<dbReference type="InterPro" id="IPR001406">
    <property type="entry name" value="PsdUridine_synth_TruA"/>
</dbReference>
<evidence type="ECO:0000313" key="10">
    <source>
        <dbReference type="Proteomes" id="UP000031950"/>
    </source>
</evidence>
<comment type="catalytic activity">
    <reaction evidence="4 7">
        <text>uridine(38/39/40) in tRNA = pseudouridine(38/39/40) in tRNA</text>
        <dbReference type="Rhea" id="RHEA:22376"/>
        <dbReference type="Rhea" id="RHEA-COMP:10085"/>
        <dbReference type="Rhea" id="RHEA-COMP:10087"/>
        <dbReference type="ChEBI" id="CHEBI:65314"/>
        <dbReference type="ChEBI" id="CHEBI:65315"/>
        <dbReference type="EC" id="5.4.99.12"/>
    </reaction>
</comment>
<dbReference type="Proteomes" id="UP000031950">
    <property type="component" value="Unassembled WGS sequence"/>
</dbReference>
<dbReference type="SUPFAM" id="SSF55120">
    <property type="entry name" value="Pseudouridine synthase"/>
    <property type="match status" value="1"/>
</dbReference>
<evidence type="ECO:0000256" key="1">
    <source>
        <dbReference type="ARBA" id="ARBA00009375"/>
    </source>
</evidence>
<comment type="caution">
    <text evidence="9">The sequence shown here is derived from an EMBL/GenBank/DDBJ whole genome shotgun (WGS) entry which is preliminary data.</text>
</comment>
<evidence type="ECO:0000259" key="8">
    <source>
        <dbReference type="Pfam" id="PF01416"/>
    </source>
</evidence>
<reference evidence="9 10" key="1">
    <citation type="submission" date="2015-01" db="EMBL/GenBank/DDBJ databases">
        <title>Genome sequence of Jeotgalibacillus alimentarius.</title>
        <authorList>
            <person name="Goh K.M."/>
            <person name="Chan K.-G."/>
            <person name="Yaakop A.S."/>
            <person name="Ee R."/>
            <person name="Gan H.M."/>
            <person name="Chan C.S."/>
        </authorList>
    </citation>
    <scope>NUCLEOTIDE SEQUENCE [LARGE SCALE GENOMIC DNA]</scope>
    <source>
        <strain evidence="9 10">YKJ-13</strain>
    </source>
</reference>
<feature type="binding site" evidence="4 6">
    <location>
        <position position="110"/>
    </location>
    <ligand>
        <name>substrate</name>
    </ligand>
</feature>
<dbReference type="EC" id="5.4.99.12" evidence="4"/>
<dbReference type="OrthoDB" id="9811823at2"/>
<comment type="similarity">
    <text evidence="1 4 7">Belongs to the tRNA pseudouridine synthase TruA family.</text>
</comment>
<evidence type="ECO:0000256" key="3">
    <source>
        <dbReference type="ARBA" id="ARBA00023235"/>
    </source>
</evidence>
<dbReference type="PIRSF" id="PIRSF001430">
    <property type="entry name" value="tRNA_psdUrid_synth"/>
    <property type="match status" value="1"/>
</dbReference>
<dbReference type="InterPro" id="IPR020103">
    <property type="entry name" value="PsdUridine_synth_cat_dom_sf"/>
</dbReference>
<protein>
    <recommendedName>
        <fullName evidence="4">tRNA pseudouridine synthase A</fullName>
        <ecNumber evidence="4">5.4.99.12</ecNumber>
    </recommendedName>
    <alternativeName>
        <fullName evidence="4">tRNA pseudouridine(38-40) synthase</fullName>
    </alternativeName>
    <alternativeName>
        <fullName evidence="4">tRNA pseudouridylate synthase I</fullName>
    </alternativeName>
    <alternativeName>
        <fullName evidence="4">tRNA-uridine isomerase I</fullName>
    </alternativeName>
</protein>
<dbReference type="AlphaFoldDB" id="A0A0C2WAQ5"/>
<dbReference type="Gene3D" id="3.30.70.660">
    <property type="entry name" value="Pseudouridine synthase I, catalytic domain, C-terminal subdomain"/>
    <property type="match status" value="1"/>
</dbReference>
<dbReference type="PANTHER" id="PTHR11142">
    <property type="entry name" value="PSEUDOURIDYLATE SYNTHASE"/>
    <property type="match status" value="1"/>
</dbReference>
<dbReference type="FunFam" id="3.30.70.580:FF:000001">
    <property type="entry name" value="tRNA pseudouridine synthase A"/>
    <property type="match status" value="1"/>
</dbReference>
<feature type="active site" description="Nucleophile" evidence="4 5">
    <location>
        <position position="52"/>
    </location>
</feature>
<dbReference type="CDD" id="cd02570">
    <property type="entry name" value="PseudoU_synth_EcTruA"/>
    <property type="match status" value="1"/>
</dbReference>
<feature type="domain" description="Pseudouridine synthase I TruA alpha/beta" evidence="8">
    <location>
        <begin position="143"/>
        <end position="245"/>
    </location>
</feature>
<keyword evidence="3 4" id="KW-0413">Isomerase</keyword>
<comment type="subunit">
    <text evidence="4">Homodimer.</text>
</comment>
<dbReference type="InterPro" id="IPR020097">
    <property type="entry name" value="PsdUridine_synth_TruA_a/b_dom"/>
</dbReference>
<name>A0A0C2WAQ5_9BACL</name>
<dbReference type="NCBIfam" id="TIGR00071">
    <property type="entry name" value="hisT_truA"/>
    <property type="match status" value="1"/>
</dbReference>
<dbReference type="GO" id="GO:0031119">
    <property type="term" value="P:tRNA pseudouridine synthesis"/>
    <property type="evidence" value="ECO:0007669"/>
    <property type="project" value="UniProtKB-UniRule"/>
</dbReference>
<evidence type="ECO:0000313" key="9">
    <source>
        <dbReference type="EMBL" id="KIL53651.1"/>
    </source>
</evidence>
<dbReference type="HAMAP" id="MF_00171">
    <property type="entry name" value="TruA"/>
    <property type="match status" value="1"/>
</dbReference>
<comment type="caution">
    <text evidence="4">Lacks conserved residue(s) required for the propagation of feature annotation.</text>
</comment>
<dbReference type="InterPro" id="IPR020094">
    <property type="entry name" value="TruA/RsuA/RluB/E/F_N"/>
</dbReference>
<keyword evidence="2 4" id="KW-0819">tRNA processing</keyword>
<gene>
    <name evidence="4" type="primary">truA</name>
    <name evidence="9" type="ORF">KP77_01460</name>
</gene>
<dbReference type="EMBL" id="JXRQ01000005">
    <property type="protein sequence ID" value="KIL53651.1"/>
    <property type="molecule type" value="Genomic_DNA"/>
</dbReference>